<dbReference type="SUPFAM" id="SSF53822">
    <property type="entry name" value="Periplasmic binding protein-like I"/>
    <property type="match status" value="1"/>
</dbReference>
<dbReference type="InterPro" id="IPR028082">
    <property type="entry name" value="Peripla_BP_I"/>
</dbReference>
<gene>
    <name evidence="6" type="primary">rbsB_8</name>
    <name evidence="6" type="ORF">DSM106044_03117</name>
</gene>
<feature type="signal peptide" evidence="4">
    <location>
        <begin position="1"/>
        <end position="21"/>
    </location>
</feature>
<evidence type="ECO:0000313" key="7">
    <source>
        <dbReference type="Proteomes" id="UP000306509"/>
    </source>
</evidence>
<organism evidence="6 7">
    <name type="scientific">Robinsoniella peoriensis</name>
    <dbReference type="NCBI Taxonomy" id="180332"/>
    <lineage>
        <taxon>Bacteria</taxon>
        <taxon>Bacillati</taxon>
        <taxon>Bacillota</taxon>
        <taxon>Clostridia</taxon>
        <taxon>Lachnospirales</taxon>
        <taxon>Lachnospiraceae</taxon>
        <taxon>Robinsoniella</taxon>
    </lineage>
</organism>
<dbReference type="EMBL" id="QGQD01000060">
    <property type="protein sequence ID" value="TLD00027.1"/>
    <property type="molecule type" value="Genomic_DNA"/>
</dbReference>
<proteinExistence type="inferred from homology"/>
<evidence type="ECO:0000256" key="3">
    <source>
        <dbReference type="ARBA" id="ARBA00022729"/>
    </source>
</evidence>
<dbReference type="GO" id="GO:0030313">
    <property type="term" value="C:cell envelope"/>
    <property type="evidence" value="ECO:0007669"/>
    <property type="project" value="UniProtKB-SubCell"/>
</dbReference>
<dbReference type="AlphaFoldDB" id="A0A4U8Q5L0"/>
<name>A0A4U8Q5L0_9FIRM</name>
<sequence precursor="true">MKKKILSVLCCAALAVSFAGCGSNDAGTASSSAAGVTEVKESESKAKSDIALGISFGQNVHPFFKAMQKGAEDAAKELGVELVVQSADSSVEKQTTQIENLVQSGVKAILLNPYDSAAVAPACQAALDKNIGIFTMDITVDGAEATSFIASDNVKIGEMLAQYIDEQLGGKGKIALLVDPSVSSLKDREKGFTDYIKAKTQIEMVATQNGAIERTKSLESAETILQAHPDIQAFPGINENSALGIASAVKASGLKDIILTGVDATEDVMNGIKDETLAIGVAQDPYQMGYESVKNAVKWINGETVDKEIKLECEYMTKDNIQEYIDREAQYLK</sequence>
<dbReference type="Proteomes" id="UP000306509">
    <property type="component" value="Unassembled WGS sequence"/>
</dbReference>
<protein>
    <submittedName>
        <fullName evidence="6">D-ribose-binding periplasmic protein</fullName>
    </submittedName>
</protein>
<dbReference type="PANTHER" id="PTHR46847">
    <property type="entry name" value="D-ALLOSE-BINDING PERIPLASMIC PROTEIN-RELATED"/>
    <property type="match status" value="1"/>
</dbReference>
<keyword evidence="7" id="KW-1185">Reference proteome</keyword>
<keyword evidence="3 4" id="KW-0732">Signal</keyword>
<evidence type="ECO:0000259" key="5">
    <source>
        <dbReference type="Pfam" id="PF13407"/>
    </source>
</evidence>
<dbReference type="PROSITE" id="PS51257">
    <property type="entry name" value="PROKAR_LIPOPROTEIN"/>
    <property type="match status" value="1"/>
</dbReference>
<dbReference type="Pfam" id="PF13407">
    <property type="entry name" value="Peripla_BP_4"/>
    <property type="match status" value="1"/>
</dbReference>
<comment type="similarity">
    <text evidence="2">Belongs to the bacterial solute-binding protein 2 family.</text>
</comment>
<dbReference type="STRING" id="180332.GCA_000797495_03313"/>
<reference evidence="6 7" key="1">
    <citation type="journal article" date="2019" name="Anaerobe">
        <title>Detection of Robinsoniella peoriensis in multiple bone samples of a trauma patient.</title>
        <authorList>
            <person name="Schrottner P."/>
            <person name="Hartwich K."/>
            <person name="Bunk B."/>
            <person name="Schober I."/>
            <person name="Helbig S."/>
            <person name="Rudolph W.W."/>
            <person name="Gunzer F."/>
        </authorList>
    </citation>
    <scope>NUCLEOTIDE SEQUENCE [LARGE SCALE GENOMIC DNA]</scope>
    <source>
        <strain evidence="6 7">DSM 106044</strain>
    </source>
</reference>
<evidence type="ECO:0000256" key="4">
    <source>
        <dbReference type="SAM" id="SignalP"/>
    </source>
</evidence>
<dbReference type="PANTHER" id="PTHR46847:SF1">
    <property type="entry name" value="D-ALLOSE-BINDING PERIPLASMIC PROTEIN-RELATED"/>
    <property type="match status" value="1"/>
</dbReference>
<evidence type="ECO:0000313" key="6">
    <source>
        <dbReference type="EMBL" id="TLD00027.1"/>
    </source>
</evidence>
<comment type="caution">
    <text evidence="6">The sequence shown here is derived from an EMBL/GenBank/DDBJ whole genome shotgun (WGS) entry which is preliminary data.</text>
</comment>
<dbReference type="Gene3D" id="3.40.50.2300">
    <property type="match status" value="2"/>
</dbReference>
<dbReference type="InterPro" id="IPR025997">
    <property type="entry name" value="SBP_2_dom"/>
</dbReference>
<dbReference type="GO" id="GO:0030246">
    <property type="term" value="F:carbohydrate binding"/>
    <property type="evidence" value="ECO:0007669"/>
    <property type="project" value="UniProtKB-ARBA"/>
</dbReference>
<dbReference type="RefSeq" id="WP_138002850.1">
    <property type="nucleotide sequence ID" value="NZ_QGQD01000060.1"/>
</dbReference>
<evidence type="ECO:0000256" key="2">
    <source>
        <dbReference type="ARBA" id="ARBA00007639"/>
    </source>
</evidence>
<evidence type="ECO:0000256" key="1">
    <source>
        <dbReference type="ARBA" id="ARBA00004196"/>
    </source>
</evidence>
<feature type="chain" id="PRO_5039013270" evidence="4">
    <location>
        <begin position="22"/>
        <end position="333"/>
    </location>
</feature>
<dbReference type="CDD" id="cd01536">
    <property type="entry name" value="PBP1_ABC_sugar_binding-like"/>
    <property type="match status" value="1"/>
</dbReference>
<feature type="domain" description="Periplasmic binding protein" evidence="5">
    <location>
        <begin position="53"/>
        <end position="303"/>
    </location>
</feature>
<comment type="subcellular location">
    <subcellularLocation>
        <location evidence="1">Cell envelope</location>
    </subcellularLocation>
</comment>
<accession>A0A4U8Q5L0</accession>